<accession>A0A5B1LE12</accession>
<dbReference type="RefSeq" id="WP_149728303.1">
    <property type="nucleotide sequence ID" value="NZ_VUJV01000003.1"/>
</dbReference>
<protein>
    <submittedName>
        <fullName evidence="2">DUF2236 domain-containing protein</fullName>
    </submittedName>
</protein>
<name>A0A5B1LE12_9ACTN</name>
<dbReference type="EMBL" id="VUJV01000003">
    <property type="protein sequence ID" value="KAA1418963.1"/>
    <property type="molecule type" value="Genomic_DNA"/>
</dbReference>
<dbReference type="Proteomes" id="UP000325003">
    <property type="component" value="Unassembled WGS sequence"/>
</dbReference>
<feature type="domain" description="ER-bound oxygenase mpaB/mpaB'/Rubber oxygenase catalytic" evidence="1">
    <location>
        <begin position="155"/>
        <end position="374"/>
    </location>
</feature>
<sequence length="423" mass="47373">MTAQQIDPASTGPIGAYPQRYREAEARGVRLGRPLRLMGRVRDVDEELMDRVGRAFGERDEPGALLADAIRMRAGQPGRVTMQQFRTALAEGIAAVPDAPQALTSFFAEVGDTPDWVDFALVDQGAAVARRFGQNAADVLTQLALIGGYRFGGPADLLVATGGLVGDSTRRRLGETQKWVVELFRDGALRPPVDGGPGSEAWRLTVHVRAMHALVNATFEPTWDSARWGLPINQADQASTLMLFDGVLIVGCRGLGVRVTRKESRALMHLWKYVGWLMGVDADFLVDSEWERHRQAYHVLLAQADISEAGPQLAQAIVHAQRERHYRGWPQRLQWLRARYETERLLSMLTTFLGPTSMRELGLPMRPPWAHAYLFGLNTFRYRVLARSAWGRDRLEAWGDRVSQDLLDSYFRTERQSVGELKT</sequence>
<organism evidence="2 3">
    <name type="scientific">Nocardioides humilatus</name>
    <dbReference type="NCBI Taxonomy" id="2607660"/>
    <lineage>
        <taxon>Bacteria</taxon>
        <taxon>Bacillati</taxon>
        <taxon>Actinomycetota</taxon>
        <taxon>Actinomycetes</taxon>
        <taxon>Propionibacteriales</taxon>
        <taxon>Nocardioidaceae</taxon>
        <taxon>Nocardioides</taxon>
    </lineage>
</organism>
<comment type="caution">
    <text evidence="2">The sequence shown here is derived from an EMBL/GenBank/DDBJ whole genome shotgun (WGS) entry which is preliminary data.</text>
</comment>
<evidence type="ECO:0000259" key="1">
    <source>
        <dbReference type="Pfam" id="PF09995"/>
    </source>
</evidence>
<dbReference type="PANTHER" id="PTHR37539">
    <property type="entry name" value="SECRETED PROTEIN-RELATED"/>
    <property type="match status" value="1"/>
</dbReference>
<evidence type="ECO:0000313" key="3">
    <source>
        <dbReference type="Proteomes" id="UP000325003"/>
    </source>
</evidence>
<dbReference type="GO" id="GO:0016491">
    <property type="term" value="F:oxidoreductase activity"/>
    <property type="evidence" value="ECO:0007669"/>
    <property type="project" value="InterPro"/>
</dbReference>
<proteinExistence type="predicted"/>
<dbReference type="AlphaFoldDB" id="A0A5B1LE12"/>
<evidence type="ECO:0000313" key="2">
    <source>
        <dbReference type="EMBL" id="KAA1418963.1"/>
    </source>
</evidence>
<dbReference type="Pfam" id="PF09995">
    <property type="entry name" value="MPAB_Lcp_cat"/>
    <property type="match status" value="1"/>
</dbReference>
<gene>
    <name evidence="2" type="ORF">F0U44_10865</name>
</gene>
<dbReference type="PANTHER" id="PTHR37539:SF1">
    <property type="entry name" value="ER-BOUND OXYGENASE MPAB_MPAB'_RUBBER OXYGENASE CATALYTIC DOMAIN-CONTAINING PROTEIN"/>
    <property type="match status" value="1"/>
</dbReference>
<reference evidence="2 3" key="2">
    <citation type="submission" date="2019-09" db="EMBL/GenBank/DDBJ databases">
        <authorList>
            <person name="Jin C."/>
        </authorList>
    </citation>
    <scope>NUCLEOTIDE SEQUENCE [LARGE SCALE GENOMIC DNA]</scope>
    <source>
        <strain evidence="2 3">BN130099</strain>
    </source>
</reference>
<dbReference type="InterPro" id="IPR037473">
    <property type="entry name" value="Lcp-like"/>
</dbReference>
<reference evidence="2 3" key="1">
    <citation type="submission" date="2019-09" db="EMBL/GenBank/DDBJ databases">
        <title>Nocardioides panacisoli sp. nov., isolated from the soil of a ginseng field.</title>
        <authorList>
            <person name="Cho C."/>
        </authorList>
    </citation>
    <scope>NUCLEOTIDE SEQUENCE [LARGE SCALE GENOMIC DNA]</scope>
    <source>
        <strain evidence="2 3">BN130099</strain>
    </source>
</reference>
<dbReference type="InterPro" id="IPR018713">
    <property type="entry name" value="MPAB/Lcp_cat_dom"/>
</dbReference>
<keyword evidence="3" id="KW-1185">Reference proteome</keyword>